<organism evidence="5 6">
    <name type="scientific">Ectocarpus siliculosus</name>
    <name type="common">Brown alga</name>
    <name type="synonym">Conferva siliculosa</name>
    <dbReference type="NCBI Taxonomy" id="2880"/>
    <lineage>
        <taxon>Eukaryota</taxon>
        <taxon>Sar</taxon>
        <taxon>Stramenopiles</taxon>
        <taxon>Ochrophyta</taxon>
        <taxon>PX clade</taxon>
        <taxon>Phaeophyceae</taxon>
        <taxon>Ectocarpales</taxon>
        <taxon>Ectocarpaceae</taxon>
        <taxon>Ectocarpus</taxon>
    </lineage>
</organism>
<comment type="similarity">
    <text evidence="2">Belongs to the eukaryotic RPC7 RNA polymerase subunit family.</text>
</comment>
<feature type="compositionally biased region" description="Acidic residues" evidence="4">
    <location>
        <begin position="175"/>
        <end position="184"/>
    </location>
</feature>
<reference evidence="5 6" key="1">
    <citation type="journal article" date="2010" name="Nature">
        <title>The Ectocarpus genome and the independent evolution of multicellularity in brown algae.</title>
        <authorList>
            <person name="Cock J.M."/>
            <person name="Sterck L."/>
            <person name="Rouze P."/>
            <person name="Scornet D."/>
            <person name="Allen A.E."/>
            <person name="Amoutzias G."/>
            <person name="Anthouard V."/>
            <person name="Artiguenave F."/>
            <person name="Aury J.M."/>
            <person name="Badger J.H."/>
            <person name="Beszteri B."/>
            <person name="Billiau K."/>
            <person name="Bonnet E."/>
            <person name="Bothwell J.H."/>
            <person name="Bowler C."/>
            <person name="Boyen C."/>
            <person name="Brownlee C."/>
            <person name="Carrano C.J."/>
            <person name="Charrier B."/>
            <person name="Cho G.Y."/>
            <person name="Coelho S.M."/>
            <person name="Collen J."/>
            <person name="Corre E."/>
            <person name="Da Silva C."/>
            <person name="Delage L."/>
            <person name="Delaroque N."/>
            <person name="Dittami S.M."/>
            <person name="Doulbeau S."/>
            <person name="Elias M."/>
            <person name="Farnham G."/>
            <person name="Gachon C.M."/>
            <person name="Gschloessl B."/>
            <person name="Heesch S."/>
            <person name="Jabbari K."/>
            <person name="Jubin C."/>
            <person name="Kawai H."/>
            <person name="Kimura K."/>
            <person name="Kloareg B."/>
            <person name="Kupper F.C."/>
            <person name="Lang D."/>
            <person name="Le Bail A."/>
            <person name="Leblanc C."/>
            <person name="Lerouge P."/>
            <person name="Lohr M."/>
            <person name="Lopez P.J."/>
            <person name="Martens C."/>
            <person name="Maumus F."/>
            <person name="Michel G."/>
            <person name="Miranda-Saavedra D."/>
            <person name="Morales J."/>
            <person name="Moreau H."/>
            <person name="Motomura T."/>
            <person name="Nagasato C."/>
            <person name="Napoli C.A."/>
            <person name="Nelson D.R."/>
            <person name="Nyvall-Collen P."/>
            <person name="Peters A.F."/>
            <person name="Pommier C."/>
            <person name="Potin P."/>
            <person name="Poulain J."/>
            <person name="Quesneville H."/>
            <person name="Read B."/>
            <person name="Rensing S.A."/>
            <person name="Ritter A."/>
            <person name="Rousvoal S."/>
            <person name="Samanta M."/>
            <person name="Samson G."/>
            <person name="Schroeder D.C."/>
            <person name="Segurens B."/>
            <person name="Strittmatter M."/>
            <person name="Tonon T."/>
            <person name="Tregear J.W."/>
            <person name="Valentin K."/>
            <person name="von Dassow P."/>
            <person name="Yamagishi T."/>
            <person name="Van de Peer Y."/>
            <person name="Wincker P."/>
        </authorList>
    </citation>
    <scope>NUCLEOTIDE SEQUENCE [LARGE SCALE GENOMIC DNA]</scope>
    <source>
        <strain evidence="6">Ec32 / CCAP1310/4</strain>
    </source>
</reference>
<evidence type="ECO:0000313" key="5">
    <source>
        <dbReference type="EMBL" id="CBJ29101.1"/>
    </source>
</evidence>
<accession>D7FJJ8</accession>
<evidence type="ECO:0008006" key="7">
    <source>
        <dbReference type="Google" id="ProtNLM"/>
    </source>
</evidence>
<dbReference type="GO" id="GO:0006383">
    <property type="term" value="P:transcription by RNA polymerase III"/>
    <property type="evidence" value="ECO:0007669"/>
    <property type="project" value="InterPro"/>
</dbReference>
<dbReference type="GO" id="GO:0005666">
    <property type="term" value="C:RNA polymerase III complex"/>
    <property type="evidence" value="ECO:0007669"/>
    <property type="project" value="TreeGrafter"/>
</dbReference>
<evidence type="ECO:0000256" key="3">
    <source>
        <dbReference type="ARBA" id="ARBA00023242"/>
    </source>
</evidence>
<dbReference type="Proteomes" id="UP000002630">
    <property type="component" value="Unassembled WGS sequence"/>
</dbReference>
<comment type="subcellular location">
    <subcellularLocation>
        <location evidence="1">Nucleus</location>
    </subcellularLocation>
</comment>
<keyword evidence="3" id="KW-0539">Nucleus</keyword>
<dbReference type="OrthoDB" id="10311155at2759"/>
<feature type="compositionally biased region" description="Basic and acidic residues" evidence="4">
    <location>
        <begin position="122"/>
        <end position="144"/>
    </location>
</feature>
<evidence type="ECO:0000256" key="2">
    <source>
        <dbReference type="ARBA" id="ARBA00008352"/>
    </source>
</evidence>
<dbReference type="EMBL" id="FN649760">
    <property type="protein sequence ID" value="CBJ29101.1"/>
    <property type="molecule type" value="Genomic_DNA"/>
</dbReference>
<dbReference type="PANTHER" id="PTHR15367">
    <property type="entry name" value="DNA-DIRECTED RNA POLYMERASE III"/>
    <property type="match status" value="1"/>
</dbReference>
<dbReference type="AlphaFoldDB" id="D7FJJ8"/>
<feature type="compositionally biased region" description="Acidic residues" evidence="4">
    <location>
        <begin position="150"/>
        <end position="163"/>
    </location>
</feature>
<dbReference type="PANTHER" id="PTHR15367:SF2">
    <property type="entry name" value="DNA-DIRECTED RNA POLYMERASE III SUBUNIT"/>
    <property type="match status" value="1"/>
</dbReference>
<feature type="region of interest" description="Disordered" evidence="4">
    <location>
        <begin position="85"/>
        <end position="184"/>
    </location>
</feature>
<dbReference type="Pfam" id="PF11705">
    <property type="entry name" value="RNA_pol_3_Rpc31"/>
    <property type="match status" value="1"/>
</dbReference>
<evidence type="ECO:0000256" key="4">
    <source>
        <dbReference type="SAM" id="MobiDB-lite"/>
    </source>
</evidence>
<dbReference type="InParanoid" id="D7FJJ8"/>
<gene>
    <name evidence="5" type="ORF">Esi_0134_0063</name>
</gene>
<proteinExistence type="inferred from homology"/>
<sequence length="184" mass="20032">MLRYQSEAPVLYPRMDLPGPIRILEDDVSHVAKQRELAADMSKSIYYITPKYAVKDVERYSDGVHSGGYRGQSLASQLSAGMKRHLPPELTDRPAIGTTAAGGKLPGLKPLPAFDGKSLTALEDKERKSAETGGAEKEKDKEDAGMLSDVEAEVEEEEQDDDYAVDHYESGNESGGDDEPAAVF</sequence>
<evidence type="ECO:0000256" key="1">
    <source>
        <dbReference type="ARBA" id="ARBA00004123"/>
    </source>
</evidence>
<evidence type="ECO:0000313" key="6">
    <source>
        <dbReference type="Proteomes" id="UP000002630"/>
    </source>
</evidence>
<dbReference type="InterPro" id="IPR024661">
    <property type="entry name" value="RNA_pol_III_Rpc31"/>
</dbReference>
<protein>
    <recommendedName>
        <fullName evidence="7">DNA-directed RNA polymerase III subunit</fullName>
    </recommendedName>
</protein>
<keyword evidence="6" id="KW-1185">Reference proteome</keyword>
<name>D7FJJ8_ECTSI</name>